<reference evidence="2" key="1">
    <citation type="submission" date="2019-06" db="EMBL/GenBank/DDBJ databases">
        <authorList>
            <person name="Zheng W."/>
        </authorList>
    </citation>
    <scope>NUCLEOTIDE SEQUENCE</scope>
    <source>
        <strain evidence="2">QDHG01</strain>
    </source>
</reference>
<name>A0A8J8T8Q4_HALGN</name>
<protein>
    <recommendedName>
        <fullName evidence="4">Cadherin domain-containing protein</fullName>
    </recommendedName>
</protein>
<dbReference type="InterPro" id="IPR013783">
    <property type="entry name" value="Ig-like_fold"/>
</dbReference>
<dbReference type="Proteomes" id="UP000785679">
    <property type="component" value="Unassembled WGS sequence"/>
</dbReference>
<organism evidence="2 3">
    <name type="scientific">Halteria grandinella</name>
    <dbReference type="NCBI Taxonomy" id="5974"/>
    <lineage>
        <taxon>Eukaryota</taxon>
        <taxon>Sar</taxon>
        <taxon>Alveolata</taxon>
        <taxon>Ciliophora</taxon>
        <taxon>Intramacronucleata</taxon>
        <taxon>Spirotrichea</taxon>
        <taxon>Stichotrichia</taxon>
        <taxon>Sporadotrichida</taxon>
        <taxon>Halteriidae</taxon>
        <taxon>Halteria</taxon>
    </lineage>
</organism>
<gene>
    <name evidence="2" type="ORF">FGO68_gene7013</name>
</gene>
<evidence type="ECO:0000313" key="2">
    <source>
        <dbReference type="EMBL" id="TNV86612.1"/>
    </source>
</evidence>
<accession>A0A8J8T8Q4</accession>
<evidence type="ECO:0008006" key="4">
    <source>
        <dbReference type="Google" id="ProtNLM"/>
    </source>
</evidence>
<feature type="compositionally biased region" description="Polar residues" evidence="1">
    <location>
        <begin position="690"/>
        <end position="701"/>
    </location>
</feature>
<evidence type="ECO:0000313" key="3">
    <source>
        <dbReference type="Proteomes" id="UP000785679"/>
    </source>
</evidence>
<comment type="caution">
    <text evidence="2">The sequence shown here is derived from an EMBL/GenBank/DDBJ whole genome shotgun (WGS) entry which is preliminary data.</text>
</comment>
<evidence type="ECO:0000256" key="1">
    <source>
        <dbReference type="SAM" id="MobiDB-lite"/>
    </source>
</evidence>
<dbReference type="Gene3D" id="2.60.40.10">
    <property type="entry name" value="Immunoglobulins"/>
    <property type="match status" value="1"/>
</dbReference>
<proteinExistence type="predicted"/>
<sequence>MGPKSSGCQFAVFDTSGKKVTQIVNTATSQINSQILHLQGNELYVGINFLTYKFSILKFTLSGGLFVVEWEKTSTMTSSSCFTLSALFKPPEQNIIIGIGGYDSGISVSVINTQLAHGAWSSISNNEYKFNALTYYGYVVVSGINFRQDIYRSGVEETVFGCGINSNVQYPQVIEFNVNVSVPIFKIPKIWLLEQAISTSTSQSCQAVRYEPLSDTINIWFQDFTTTTTLALVQIERATKIAYLTQVSTVSTSSRFFQFFITREHSSHGWHTLVYGKFQMRLDCSKYSSSSSQFFGMIQRSTNVGPFSCLSTMLTTTTFGTTMTKEIQLPSTSSFSVSYTGDVTSPSQVIIANGDILFSQMTTDIINVNRTCQTLGQAIYSDIEFLPSLGTQTFKILKHRPNNLLVADSCTVSLTYTLTIPDADDLTFSLDQTSDPFYLILTVSFGSLASKMSYQIQITYSSSTQRPMIIAAPIFYLRKSCGTGVSVALQYTYTIGDPEIIVSGSAYYAGAHCPLTYNVAPMTDSNMFTISGTIFQFNQNQGEVKIYGTTSQKSGLYQFELQAYTDSTRQYGVISVEVAVPEIISKQIAIANKGPPTFTQQLDTIDLKVGTTVTYTLPSQTDPDGDQISMSVQLKAAVLFAQFNAQSKQFTFKPINGTKYSAKYEIIITLADNNIDPKEKQYKLLVQIEQTPKNDSNNQPNPEIIDLSKPSQDNKEKKKYTCSIRIVQVSRNRLMQLKIISSSNSIAAAIASELKDSQIKVFVPEQSDVSTKIIDVQEGNIITLKLEFKNIDQIFAGNVRLKALIYFRNWIIFKSQS</sequence>
<dbReference type="AlphaFoldDB" id="A0A8J8T8Q4"/>
<feature type="region of interest" description="Disordered" evidence="1">
    <location>
        <begin position="690"/>
        <end position="716"/>
    </location>
</feature>
<dbReference type="EMBL" id="RRYP01000952">
    <property type="protein sequence ID" value="TNV86612.1"/>
    <property type="molecule type" value="Genomic_DNA"/>
</dbReference>
<keyword evidence="3" id="KW-1185">Reference proteome</keyword>